<feature type="region of interest" description="Disordered" evidence="1">
    <location>
        <begin position="1"/>
        <end position="29"/>
    </location>
</feature>
<sequence>MDGSDAGPSGRDGTQEPPPPRLYPDPLAGLVTGELPYRREPVIPVAPPPAPPVPPAVPVVAEPVRGTRSRRTAP</sequence>
<accession>A0ABW3R632</accession>
<evidence type="ECO:0000256" key="1">
    <source>
        <dbReference type="SAM" id="MobiDB-lite"/>
    </source>
</evidence>
<feature type="compositionally biased region" description="Pro residues" evidence="1">
    <location>
        <begin position="46"/>
        <end position="57"/>
    </location>
</feature>
<dbReference type="EMBL" id="JBHTLK010000390">
    <property type="protein sequence ID" value="MFD1152426.1"/>
    <property type="molecule type" value="Genomic_DNA"/>
</dbReference>
<name>A0ABW3R632_9PSEU</name>
<protein>
    <submittedName>
        <fullName evidence="2">Uncharacterized protein</fullName>
    </submittedName>
</protein>
<gene>
    <name evidence="2" type="ORF">ACFQ3T_35265</name>
</gene>
<reference evidence="3" key="1">
    <citation type="journal article" date="2019" name="Int. J. Syst. Evol. Microbiol.">
        <title>The Global Catalogue of Microorganisms (GCM) 10K type strain sequencing project: providing services to taxonomists for standard genome sequencing and annotation.</title>
        <authorList>
            <consortium name="The Broad Institute Genomics Platform"/>
            <consortium name="The Broad Institute Genome Sequencing Center for Infectious Disease"/>
            <person name="Wu L."/>
            <person name="Ma J."/>
        </authorList>
    </citation>
    <scope>NUCLEOTIDE SEQUENCE [LARGE SCALE GENOMIC DNA]</scope>
    <source>
        <strain evidence="3">CCUG 60214</strain>
    </source>
</reference>
<organism evidence="2 3">
    <name type="scientific">Saccharothrix hoggarensis</name>
    <dbReference type="NCBI Taxonomy" id="913853"/>
    <lineage>
        <taxon>Bacteria</taxon>
        <taxon>Bacillati</taxon>
        <taxon>Actinomycetota</taxon>
        <taxon>Actinomycetes</taxon>
        <taxon>Pseudonocardiales</taxon>
        <taxon>Pseudonocardiaceae</taxon>
        <taxon>Saccharothrix</taxon>
    </lineage>
</organism>
<comment type="caution">
    <text evidence="2">The sequence shown here is derived from an EMBL/GenBank/DDBJ whole genome shotgun (WGS) entry which is preliminary data.</text>
</comment>
<feature type="non-terminal residue" evidence="2">
    <location>
        <position position="74"/>
    </location>
</feature>
<evidence type="ECO:0000313" key="2">
    <source>
        <dbReference type="EMBL" id="MFD1152426.1"/>
    </source>
</evidence>
<evidence type="ECO:0000313" key="3">
    <source>
        <dbReference type="Proteomes" id="UP001597168"/>
    </source>
</evidence>
<dbReference type="Proteomes" id="UP001597168">
    <property type="component" value="Unassembled WGS sequence"/>
</dbReference>
<feature type="region of interest" description="Disordered" evidence="1">
    <location>
        <begin position="46"/>
        <end position="74"/>
    </location>
</feature>
<keyword evidence="3" id="KW-1185">Reference proteome</keyword>
<proteinExistence type="predicted"/>